<evidence type="ECO:0000256" key="2">
    <source>
        <dbReference type="ARBA" id="ARBA00022448"/>
    </source>
</evidence>
<dbReference type="PANTHER" id="PTHR43163">
    <property type="entry name" value="DIPEPTIDE TRANSPORT SYSTEM PERMEASE PROTEIN DPPB-RELATED"/>
    <property type="match status" value="1"/>
</dbReference>
<proteinExistence type="predicted"/>
<feature type="transmembrane region" description="Helical" evidence="7">
    <location>
        <begin position="107"/>
        <end position="132"/>
    </location>
</feature>
<evidence type="ECO:0000256" key="5">
    <source>
        <dbReference type="ARBA" id="ARBA00022989"/>
    </source>
</evidence>
<sequence length="170" mass="19132">MHLAPGDPVDFLVSGLEGASKDFIILLKAKYGFDKPVHEQFIIYINNILHGNFGYSFYFHQPVLKILMSRLRNTLILTSASMFIELSGIILGIIASRKAYSLTDNLITISSLITFNMPYFWMAMIFILFFGLNLKWFPIMGMYTIGTSGSDRIISILRHLVLPAACLSLG</sequence>
<evidence type="ECO:0000256" key="4">
    <source>
        <dbReference type="ARBA" id="ARBA00022692"/>
    </source>
</evidence>
<evidence type="ECO:0000313" key="9">
    <source>
        <dbReference type="EMBL" id="GAH32160.1"/>
    </source>
</evidence>
<comment type="caution">
    <text evidence="9">The sequence shown here is derived from an EMBL/GenBank/DDBJ whole genome shotgun (WGS) entry which is preliminary data.</text>
</comment>
<keyword evidence="3" id="KW-1003">Cell membrane</keyword>
<name>X1FI10_9ZZZZ</name>
<dbReference type="Pfam" id="PF00528">
    <property type="entry name" value="BPD_transp_1"/>
    <property type="match status" value="1"/>
</dbReference>
<evidence type="ECO:0000256" key="3">
    <source>
        <dbReference type="ARBA" id="ARBA00022475"/>
    </source>
</evidence>
<dbReference type="GO" id="GO:0005886">
    <property type="term" value="C:plasma membrane"/>
    <property type="evidence" value="ECO:0007669"/>
    <property type="project" value="UniProtKB-SubCell"/>
</dbReference>
<keyword evidence="6 7" id="KW-0472">Membrane</keyword>
<evidence type="ECO:0000256" key="6">
    <source>
        <dbReference type="ARBA" id="ARBA00023136"/>
    </source>
</evidence>
<organism evidence="9">
    <name type="scientific">marine sediment metagenome</name>
    <dbReference type="NCBI Taxonomy" id="412755"/>
    <lineage>
        <taxon>unclassified sequences</taxon>
        <taxon>metagenomes</taxon>
        <taxon>ecological metagenomes</taxon>
    </lineage>
</organism>
<reference evidence="9" key="1">
    <citation type="journal article" date="2014" name="Front. Microbiol.">
        <title>High frequency of phylogenetically diverse reductive dehalogenase-homologous genes in deep subseafloor sedimentary metagenomes.</title>
        <authorList>
            <person name="Kawai M."/>
            <person name="Futagami T."/>
            <person name="Toyoda A."/>
            <person name="Takaki Y."/>
            <person name="Nishi S."/>
            <person name="Hori S."/>
            <person name="Arai W."/>
            <person name="Tsubouchi T."/>
            <person name="Morono Y."/>
            <person name="Uchiyama I."/>
            <person name="Ito T."/>
            <person name="Fujiyama A."/>
            <person name="Inagaki F."/>
            <person name="Takami H."/>
        </authorList>
    </citation>
    <scope>NUCLEOTIDE SEQUENCE</scope>
    <source>
        <strain evidence="9">Expedition CK06-06</strain>
    </source>
</reference>
<dbReference type="EMBL" id="BARU01011648">
    <property type="protein sequence ID" value="GAH32160.1"/>
    <property type="molecule type" value="Genomic_DNA"/>
</dbReference>
<dbReference type="GO" id="GO:0055085">
    <property type="term" value="P:transmembrane transport"/>
    <property type="evidence" value="ECO:0007669"/>
    <property type="project" value="InterPro"/>
</dbReference>
<dbReference type="PANTHER" id="PTHR43163:SF6">
    <property type="entry name" value="DIPEPTIDE TRANSPORT SYSTEM PERMEASE PROTEIN DPPB-RELATED"/>
    <property type="match status" value="1"/>
</dbReference>
<comment type="subcellular location">
    <subcellularLocation>
        <location evidence="1">Cell membrane</location>
        <topology evidence="1">Multi-pass membrane protein</topology>
    </subcellularLocation>
</comment>
<dbReference type="InterPro" id="IPR000515">
    <property type="entry name" value="MetI-like"/>
</dbReference>
<evidence type="ECO:0000256" key="1">
    <source>
        <dbReference type="ARBA" id="ARBA00004651"/>
    </source>
</evidence>
<feature type="domain" description="ABC transmembrane type-1" evidence="8">
    <location>
        <begin position="88"/>
        <end position="169"/>
    </location>
</feature>
<feature type="non-terminal residue" evidence="9">
    <location>
        <position position="170"/>
    </location>
</feature>
<evidence type="ECO:0000259" key="8">
    <source>
        <dbReference type="Pfam" id="PF00528"/>
    </source>
</evidence>
<feature type="transmembrane region" description="Helical" evidence="7">
    <location>
        <begin position="75"/>
        <end position="95"/>
    </location>
</feature>
<protein>
    <recommendedName>
        <fullName evidence="8">ABC transmembrane type-1 domain-containing protein</fullName>
    </recommendedName>
</protein>
<keyword evidence="4 7" id="KW-0812">Transmembrane</keyword>
<dbReference type="AlphaFoldDB" id="X1FI10"/>
<gene>
    <name evidence="9" type="ORF">S03H2_21797</name>
</gene>
<keyword evidence="2" id="KW-0813">Transport</keyword>
<keyword evidence="5 7" id="KW-1133">Transmembrane helix</keyword>
<accession>X1FI10</accession>
<evidence type="ECO:0000256" key="7">
    <source>
        <dbReference type="SAM" id="Phobius"/>
    </source>
</evidence>